<name>A0A6G7YAE2_9ACTN</name>
<evidence type="ECO:0000256" key="1">
    <source>
        <dbReference type="SAM" id="Phobius"/>
    </source>
</evidence>
<accession>A0A6G7YAE2</accession>
<dbReference type="EMBL" id="CP049865">
    <property type="protein sequence ID" value="QIK73792.1"/>
    <property type="molecule type" value="Genomic_DNA"/>
</dbReference>
<organism evidence="2 3">
    <name type="scientific">Propioniciclava coleopterorum</name>
    <dbReference type="NCBI Taxonomy" id="2714937"/>
    <lineage>
        <taxon>Bacteria</taxon>
        <taxon>Bacillati</taxon>
        <taxon>Actinomycetota</taxon>
        <taxon>Actinomycetes</taxon>
        <taxon>Propionibacteriales</taxon>
        <taxon>Propionibacteriaceae</taxon>
        <taxon>Propioniciclava</taxon>
    </lineage>
</organism>
<evidence type="ECO:0000313" key="2">
    <source>
        <dbReference type="EMBL" id="QIK73792.1"/>
    </source>
</evidence>
<feature type="transmembrane region" description="Helical" evidence="1">
    <location>
        <begin position="112"/>
        <end position="133"/>
    </location>
</feature>
<keyword evidence="1" id="KW-1133">Transmembrane helix</keyword>
<dbReference type="KEGG" id="prv:G7070_03790"/>
<reference evidence="2 3" key="1">
    <citation type="submission" date="2020-03" db="EMBL/GenBank/DDBJ databases">
        <title>Propioniciclava sp. nov., isolated from Hydrophilus acuminatus.</title>
        <authorList>
            <person name="Hyun D.-W."/>
            <person name="Bae J.-W."/>
        </authorList>
    </citation>
    <scope>NUCLEOTIDE SEQUENCE [LARGE SCALE GENOMIC DNA]</scope>
    <source>
        <strain evidence="2 3">HDW11</strain>
    </source>
</reference>
<keyword evidence="3" id="KW-1185">Reference proteome</keyword>
<sequence length="162" mass="17644">MSDEHARLRRRYTSLGAGELTAAAIFGGAAAVAPLGLFGGPHGRAGLWAALVPLLLILVQAGVYWLAARAWLGGTMPAPVAAVYRTFRLLNPVLLLAGLVAAVLWLPTDPLGAALVVAVWLFGVVEYLNYYVVRLAYPWRSWPTKVTRWRTPRLVEDLRASR</sequence>
<dbReference type="AlphaFoldDB" id="A0A6G7YAE2"/>
<dbReference type="Proteomes" id="UP000501058">
    <property type="component" value="Chromosome"/>
</dbReference>
<keyword evidence="1" id="KW-0812">Transmembrane</keyword>
<protein>
    <submittedName>
        <fullName evidence="2">Uncharacterized protein</fullName>
    </submittedName>
</protein>
<feature type="transmembrane region" description="Helical" evidence="1">
    <location>
        <begin position="20"/>
        <end position="39"/>
    </location>
</feature>
<keyword evidence="1" id="KW-0472">Membrane</keyword>
<feature type="transmembrane region" description="Helical" evidence="1">
    <location>
        <begin position="45"/>
        <end position="68"/>
    </location>
</feature>
<evidence type="ECO:0000313" key="3">
    <source>
        <dbReference type="Proteomes" id="UP000501058"/>
    </source>
</evidence>
<proteinExistence type="predicted"/>
<feature type="transmembrane region" description="Helical" evidence="1">
    <location>
        <begin position="89"/>
        <end position="106"/>
    </location>
</feature>
<gene>
    <name evidence="2" type="ORF">G7070_03790</name>
</gene>